<proteinExistence type="predicted"/>
<gene>
    <name evidence="2" type="ORF">QBC41DRAFT_381058</name>
</gene>
<feature type="compositionally biased region" description="Low complexity" evidence="1">
    <location>
        <begin position="286"/>
        <end position="296"/>
    </location>
</feature>
<feature type="compositionally biased region" description="Basic and acidic residues" evidence="1">
    <location>
        <begin position="172"/>
        <end position="192"/>
    </location>
</feature>
<feature type="region of interest" description="Disordered" evidence="1">
    <location>
        <begin position="357"/>
        <end position="376"/>
    </location>
</feature>
<feature type="compositionally biased region" description="Polar residues" evidence="1">
    <location>
        <begin position="415"/>
        <end position="432"/>
    </location>
</feature>
<keyword evidence="3" id="KW-1185">Reference proteome</keyword>
<feature type="compositionally biased region" description="Polar residues" evidence="1">
    <location>
        <begin position="231"/>
        <end position="243"/>
    </location>
</feature>
<reference evidence="2" key="1">
    <citation type="submission" date="2023-06" db="EMBL/GenBank/DDBJ databases">
        <title>Genome-scale phylogeny and comparative genomics of the fungal order Sordariales.</title>
        <authorList>
            <consortium name="Lawrence Berkeley National Laboratory"/>
            <person name="Hensen N."/>
            <person name="Bonometti L."/>
            <person name="Westerberg I."/>
            <person name="Brannstrom I.O."/>
            <person name="Guillou S."/>
            <person name="Cros-Aarteil S."/>
            <person name="Calhoun S."/>
            <person name="Haridas S."/>
            <person name="Kuo A."/>
            <person name="Mondo S."/>
            <person name="Pangilinan J."/>
            <person name="Riley R."/>
            <person name="Labutti K."/>
            <person name="Andreopoulos B."/>
            <person name="Lipzen A."/>
            <person name="Chen C."/>
            <person name="Yanf M."/>
            <person name="Daum C."/>
            <person name="Ng V."/>
            <person name="Clum A."/>
            <person name="Steindorff A."/>
            <person name="Ohm R."/>
            <person name="Martin F."/>
            <person name="Silar P."/>
            <person name="Natvig D."/>
            <person name="Lalanne C."/>
            <person name="Gautier V."/>
            <person name="Ament-Velasquez S.L."/>
            <person name="Kruys A."/>
            <person name="Hutchinson M.I."/>
            <person name="Powell A.J."/>
            <person name="Barry K."/>
            <person name="Miller A.N."/>
            <person name="Grigoriev I.V."/>
            <person name="Debuchy R."/>
            <person name="Gladieux P."/>
            <person name="Thoren M.H."/>
            <person name="Johannesson H."/>
        </authorList>
    </citation>
    <scope>NUCLEOTIDE SEQUENCE</scope>
    <source>
        <strain evidence="2">CBS 307.81</strain>
    </source>
</reference>
<evidence type="ECO:0000256" key="1">
    <source>
        <dbReference type="SAM" id="MobiDB-lite"/>
    </source>
</evidence>
<comment type="caution">
    <text evidence="2">The sequence shown here is derived from an EMBL/GenBank/DDBJ whole genome shotgun (WGS) entry which is preliminary data.</text>
</comment>
<accession>A0AA40D6W5</accession>
<feature type="region of interest" description="Disordered" evidence="1">
    <location>
        <begin position="391"/>
        <end position="458"/>
    </location>
</feature>
<dbReference type="Proteomes" id="UP001174997">
    <property type="component" value="Unassembled WGS sequence"/>
</dbReference>
<name>A0AA40D6W5_9PEZI</name>
<dbReference type="EMBL" id="JAULSY010000127">
    <property type="protein sequence ID" value="KAK0663907.1"/>
    <property type="molecule type" value="Genomic_DNA"/>
</dbReference>
<protein>
    <submittedName>
        <fullName evidence="2">Uncharacterized protein</fullName>
    </submittedName>
</protein>
<feature type="region of interest" description="Disordered" evidence="1">
    <location>
        <begin position="216"/>
        <end position="301"/>
    </location>
</feature>
<sequence>PVLHLPGLCALKLPTGPPIIPLFSFHILHCSRLFVKHASTYLPRHLQASCSCPRLAGCFCASHSPSIYRPVASDPSPFTFRNSVSIAQEDNMSERASQTPLSNIPPEPLEWTLQIFPGSTTTIPIPEIGMQVQISPLTTNVTSSVVSRGRAPPTVKIIAFPSSSPPQLAQPKNDENLHRESDSPLSEGEIRPVKQVSSSTQATRLVGSDLAFSSTDSFRGRHVSRVDRTRSQSPQQRDTTNPKSMGGHQASPHWRERSPVHHAPYHHSQDRGDLSNPQQTARHNEPAMSRPPSSRARSLEERLAAKQSTIDNELRCLENLRVNKARLAVDVLKAKKAACYARLKTAQVELREIQSEAPQIPKAQPGPTTRKWGSGAAPIYSPIPGAQYYPILGGRSRRGSRGGARNKDPTRAYGNESSTENSGQPGWTTGASQVRRKWGEGIPRDEESEPVFNNGQPNIRTSIEVAQQGQNGDRILMERQRQELQT</sequence>
<organism evidence="2 3">
    <name type="scientific">Cercophora samala</name>
    <dbReference type="NCBI Taxonomy" id="330535"/>
    <lineage>
        <taxon>Eukaryota</taxon>
        <taxon>Fungi</taxon>
        <taxon>Dikarya</taxon>
        <taxon>Ascomycota</taxon>
        <taxon>Pezizomycotina</taxon>
        <taxon>Sordariomycetes</taxon>
        <taxon>Sordariomycetidae</taxon>
        <taxon>Sordariales</taxon>
        <taxon>Lasiosphaeriaceae</taxon>
        <taxon>Cercophora</taxon>
    </lineage>
</organism>
<evidence type="ECO:0000313" key="2">
    <source>
        <dbReference type="EMBL" id="KAK0663907.1"/>
    </source>
</evidence>
<dbReference type="AlphaFoldDB" id="A0AA40D6W5"/>
<feature type="region of interest" description="Disordered" evidence="1">
    <location>
        <begin position="158"/>
        <end position="202"/>
    </location>
</feature>
<evidence type="ECO:0000313" key="3">
    <source>
        <dbReference type="Proteomes" id="UP001174997"/>
    </source>
</evidence>
<feature type="non-terminal residue" evidence="2">
    <location>
        <position position="1"/>
    </location>
</feature>